<comment type="caution">
    <text evidence="2">The sequence shown here is derived from an EMBL/GenBank/DDBJ whole genome shotgun (WGS) entry which is preliminary data.</text>
</comment>
<organism evidence="2 3">
    <name type="scientific">Sulfobacillus benefaciens</name>
    <dbReference type="NCBI Taxonomy" id="453960"/>
    <lineage>
        <taxon>Bacteria</taxon>
        <taxon>Bacillati</taxon>
        <taxon>Bacillota</taxon>
        <taxon>Clostridia</taxon>
        <taxon>Eubacteriales</taxon>
        <taxon>Clostridiales Family XVII. Incertae Sedis</taxon>
        <taxon>Sulfobacillus</taxon>
    </lineage>
</organism>
<reference evidence="2 3" key="1">
    <citation type="journal article" date="2014" name="BMC Genomics">
        <title>Comparison of environmental and isolate Sulfobacillus genomes reveals diverse carbon, sulfur, nitrogen, and hydrogen metabolisms.</title>
        <authorList>
            <person name="Justice N.B."/>
            <person name="Norman A."/>
            <person name="Brown C.T."/>
            <person name="Singh A."/>
            <person name="Thomas B.C."/>
            <person name="Banfield J.F."/>
        </authorList>
    </citation>
    <scope>NUCLEOTIDE SEQUENCE [LARGE SCALE GENOMIC DNA]</scope>
    <source>
        <strain evidence="2">AMDSBA4</strain>
    </source>
</reference>
<sequence length="67" mass="7187">MSTCIGTGGQKLDHTLTGKISRPESRASASDSILPSFREFIAAKPTLAYHQMAYQVVEPAKLVAVLP</sequence>
<name>A0A2T2WU49_9FIRM</name>
<accession>A0A2T2WU49</accession>
<evidence type="ECO:0000256" key="1">
    <source>
        <dbReference type="SAM" id="MobiDB-lite"/>
    </source>
</evidence>
<evidence type="ECO:0000313" key="2">
    <source>
        <dbReference type="EMBL" id="PSR25752.1"/>
    </source>
</evidence>
<dbReference type="EMBL" id="PXYW01000146">
    <property type="protein sequence ID" value="PSR25752.1"/>
    <property type="molecule type" value="Genomic_DNA"/>
</dbReference>
<evidence type="ECO:0000313" key="3">
    <source>
        <dbReference type="Proteomes" id="UP000242972"/>
    </source>
</evidence>
<proteinExistence type="predicted"/>
<feature type="region of interest" description="Disordered" evidence="1">
    <location>
        <begin position="1"/>
        <end position="28"/>
    </location>
</feature>
<dbReference type="AlphaFoldDB" id="A0A2T2WU49"/>
<dbReference type="Proteomes" id="UP000242972">
    <property type="component" value="Unassembled WGS sequence"/>
</dbReference>
<gene>
    <name evidence="2" type="ORF">C7B46_20535</name>
</gene>
<feature type="compositionally biased region" description="Basic and acidic residues" evidence="1">
    <location>
        <begin position="11"/>
        <end position="25"/>
    </location>
</feature>
<protein>
    <submittedName>
        <fullName evidence="2">Uncharacterized protein</fullName>
    </submittedName>
</protein>